<accession>A0A8T2Q837</accession>
<name>A0A8T2Q837_CERRI</name>
<feature type="non-terminal residue" evidence="1">
    <location>
        <position position="1"/>
    </location>
</feature>
<feature type="non-terminal residue" evidence="1">
    <location>
        <position position="86"/>
    </location>
</feature>
<dbReference type="OrthoDB" id="437338at2759"/>
<evidence type="ECO:0000313" key="2">
    <source>
        <dbReference type="Proteomes" id="UP000825935"/>
    </source>
</evidence>
<dbReference type="Proteomes" id="UP000825935">
    <property type="component" value="Chromosome 37"/>
</dbReference>
<dbReference type="Gene3D" id="2.40.70.10">
    <property type="entry name" value="Acid Proteases"/>
    <property type="match status" value="1"/>
</dbReference>
<gene>
    <name evidence="1" type="ORF">KP509_37G037600</name>
</gene>
<dbReference type="EMBL" id="CM035442">
    <property type="protein sequence ID" value="KAH7279800.1"/>
    <property type="molecule type" value="Genomic_DNA"/>
</dbReference>
<sequence>SLSLIALVDSGASSCFINEGLVNKHGIPILRKNKLVVAKVVDGQPLASGNITMETTPLRVHLDDHESHICFNVISSPVHLVIIGMP</sequence>
<dbReference type="AlphaFoldDB" id="A0A8T2Q837"/>
<comment type="caution">
    <text evidence="1">The sequence shown here is derived from an EMBL/GenBank/DDBJ whole genome shotgun (WGS) entry which is preliminary data.</text>
</comment>
<protein>
    <recommendedName>
        <fullName evidence="3">Retropepsins domain-containing protein</fullName>
    </recommendedName>
</protein>
<dbReference type="InterPro" id="IPR021109">
    <property type="entry name" value="Peptidase_aspartic_dom_sf"/>
</dbReference>
<proteinExistence type="predicted"/>
<dbReference type="SUPFAM" id="SSF50630">
    <property type="entry name" value="Acid proteases"/>
    <property type="match status" value="1"/>
</dbReference>
<dbReference type="CDD" id="cd00303">
    <property type="entry name" value="retropepsin_like"/>
    <property type="match status" value="1"/>
</dbReference>
<reference evidence="1" key="1">
    <citation type="submission" date="2021-08" db="EMBL/GenBank/DDBJ databases">
        <title>WGS assembly of Ceratopteris richardii.</title>
        <authorList>
            <person name="Marchant D.B."/>
            <person name="Chen G."/>
            <person name="Jenkins J."/>
            <person name="Shu S."/>
            <person name="Leebens-Mack J."/>
            <person name="Grimwood J."/>
            <person name="Schmutz J."/>
            <person name="Soltis P."/>
            <person name="Soltis D."/>
            <person name="Chen Z.-H."/>
        </authorList>
    </citation>
    <scope>NUCLEOTIDE SEQUENCE</scope>
    <source>
        <strain evidence="1">Whitten #5841</strain>
        <tissue evidence="1">Leaf</tissue>
    </source>
</reference>
<evidence type="ECO:0008006" key="3">
    <source>
        <dbReference type="Google" id="ProtNLM"/>
    </source>
</evidence>
<organism evidence="1 2">
    <name type="scientific">Ceratopteris richardii</name>
    <name type="common">Triangle waterfern</name>
    <dbReference type="NCBI Taxonomy" id="49495"/>
    <lineage>
        <taxon>Eukaryota</taxon>
        <taxon>Viridiplantae</taxon>
        <taxon>Streptophyta</taxon>
        <taxon>Embryophyta</taxon>
        <taxon>Tracheophyta</taxon>
        <taxon>Polypodiopsida</taxon>
        <taxon>Polypodiidae</taxon>
        <taxon>Polypodiales</taxon>
        <taxon>Pteridineae</taxon>
        <taxon>Pteridaceae</taxon>
        <taxon>Parkerioideae</taxon>
        <taxon>Ceratopteris</taxon>
    </lineage>
</organism>
<evidence type="ECO:0000313" key="1">
    <source>
        <dbReference type="EMBL" id="KAH7279800.1"/>
    </source>
</evidence>
<keyword evidence="2" id="KW-1185">Reference proteome</keyword>